<dbReference type="OrthoDB" id="10400163at2759"/>
<reference evidence="2 3" key="1">
    <citation type="submission" date="2017-01" db="EMBL/GenBank/DDBJ databases">
        <authorList>
            <person name="Mah S.A."/>
            <person name="Swanson W.J."/>
            <person name="Moy G.W."/>
            <person name="Vacquier V.D."/>
        </authorList>
    </citation>
    <scope>NUCLEOTIDE SEQUENCE [LARGE SCALE GENOMIC DNA]</scope>
    <source>
        <strain evidence="2 3">GSMNP</strain>
    </source>
</reference>
<feature type="region of interest" description="Disordered" evidence="1">
    <location>
        <begin position="101"/>
        <end position="128"/>
    </location>
</feature>
<accession>A0A1R1Y3V0</accession>
<evidence type="ECO:0000313" key="2">
    <source>
        <dbReference type="EMBL" id="OMJ21578.1"/>
    </source>
</evidence>
<gene>
    <name evidence="2" type="ORF">AYI70_g3409</name>
</gene>
<dbReference type="EMBL" id="LSSN01000961">
    <property type="protein sequence ID" value="OMJ21578.1"/>
    <property type="molecule type" value="Genomic_DNA"/>
</dbReference>
<keyword evidence="3" id="KW-1185">Reference proteome</keyword>
<organism evidence="2 3">
    <name type="scientific">Smittium culicis</name>
    <dbReference type="NCBI Taxonomy" id="133412"/>
    <lineage>
        <taxon>Eukaryota</taxon>
        <taxon>Fungi</taxon>
        <taxon>Fungi incertae sedis</taxon>
        <taxon>Zoopagomycota</taxon>
        <taxon>Kickxellomycotina</taxon>
        <taxon>Harpellomycetes</taxon>
        <taxon>Harpellales</taxon>
        <taxon>Legeriomycetaceae</taxon>
        <taxon>Smittium</taxon>
    </lineage>
</organism>
<dbReference type="AlphaFoldDB" id="A0A1R1Y3V0"/>
<evidence type="ECO:0000313" key="3">
    <source>
        <dbReference type="Proteomes" id="UP000187283"/>
    </source>
</evidence>
<dbReference type="Proteomes" id="UP000187283">
    <property type="component" value="Unassembled WGS sequence"/>
</dbReference>
<sequence>MRDYVSNQIVQSSDNPEAFASSLKAGVSSEYVDMSVHFLVVMTGSMLHQLAAETDQLSASSALMEPPDLGSIVELLNYFHGKGAQFVANCFRTGYLNRVPSSSATPTAGRSKGEIAGKSASRGAGGSIQKSGLSLQLVANNDDSDFGKDLFGGGNGSSGNLTEHLQTVDALLVWLKRGPVNEKVKIGSGPQFNSSIRRRRSSSTSSSSVRYFGDGQIRGERQELDNGDNVSLAETWSTVVDSSTSGSRSGVLKTANNNAPTASTSSSSNSYIVGSSSIGDSSNKSQDTRQRPKSRSSSAMSAADISFLPPNRQLMYVIVVIKLYSIHYYIYTNYREFFERYEHVNHLYSRLRFIAEHYGFLPGQDIFHLDVPCFYSVR</sequence>
<feature type="compositionally biased region" description="Low complexity" evidence="1">
    <location>
        <begin position="254"/>
        <end position="285"/>
    </location>
</feature>
<evidence type="ECO:0000256" key="1">
    <source>
        <dbReference type="SAM" id="MobiDB-lite"/>
    </source>
</evidence>
<name>A0A1R1Y3V0_9FUNG</name>
<comment type="caution">
    <text evidence="2">The sequence shown here is derived from an EMBL/GenBank/DDBJ whole genome shotgun (WGS) entry which is preliminary data.</text>
</comment>
<feature type="region of interest" description="Disordered" evidence="1">
    <location>
        <begin position="241"/>
        <end position="297"/>
    </location>
</feature>
<proteinExistence type="predicted"/>
<protein>
    <submittedName>
        <fullName evidence="2">Uncharacterized protein</fullName>
    </submittedName>
</protein>
<feature type="region of interest" description="Disordered" evidence="1">
    <location>
        <begin position="184"/>
        <end position="228"/>
    </location>
</feature>